<accession>A0A9W4UNE6</accession>
<dbReference type="SUPFAM" id="SSF48403">
    <property type="entry name" value="Ankyrin repeat"/>
    <property type="match status" value="1"/>
</dbReference>
<evidence type="ECO:0000313" key="2">
    <source>
        <dbReference type="Proteomes" id="UP001152607"/>
    </source>
</evidence>
<dbReference type="AlphaFoldDB" id="A0A9W4UNE6"/>
<dbReference type="EMBL" id="CAOQHR010000008">
    <property type="protein sequence ID" value="CAI6338889.1"/>
    <property type="molecule type" value="Genomic_DNA"/>
</dbReference>
<dbReference type="InterPro" id="IPR036770">
    <property type="entry name" value="Ankyrin_rpt-contain_sf"/>
</dbReference>
<proteinExistence type="predicted"/>
<protein>
    <recommendedName>
        <fullName evidence="3">Ankyrin repeat domain-containing protein</fullName>
    </recommendedName>
</protein>
<keyword evidence="2" id="KW-1185">Reference proteome</keyword>
<dbReference type="Proteomes" id="UP001152607">
    <property type="component" value="Unassembled WGS sequence"/>
</dbReference>
<name>A0A9W4UNE6_9PLEO</name>
<evidence type="ECO:0000313" key="1">
    <source>
        <dbReference type="EMBL" id="CAI6338889.1"/>
    </source>
</evidence>
<gene>
    <name evidence="1" type="ORF">PDIGIT_LOCUS12025</name>
</gene>
<organism evidence="1 2">
    <name type="scientific">Periconia digitata</name>
    <dbReference type="NCBI Taxonomy" id="1303443"/>
    <lineage>
        <taxon>Eukaryota</taxon>
        <taxon>Fungi</taxon>
        <taxon>Dikarya</taxon>
        <taxon>Ascomycota</taxon>
        <taxon>Pezizomycotina</taxon>
        <taxon>Dothideomycetes</taxon>
        <taxon>Pleosporomycetidae</taxon>
        <taxon>Pleosporales</taxon>
        <taxon>Massarineae</taxon>
        <taxon>Periconiaceae</taxon>
        <taxon>Periconia</taxon>
    </lineage>
</organism>
<reference evidence="1" key="1">
    <citation type="submission" date="2023-01" db="EMBL/GenBank/DDBJ databases">
        <authorList>
            <person name="Van Ghelder C."/>
            <person name="Rancurel C."/>
        </authorList>
    </citation>
    <scope>NUCLEOTIDE SEQUENCE</scope>
    <source>
        <strain evidence="1">CNCM I-4278</strain>
    </source>
</reference>
<dbReference type="Gene3D" id="1.25.40.20">
    <property type="entry name" value="Ankyrin repeat-containing domain"/>
    <property type="match status" value="1"/>
</dbReference>
<evidence type="ECO:0008006" key="3">
    <source>
        <dbReference type="Google" id="ProtNLM"/>
    </source>
</evidence>
<dbReference type="OrthoDB" id="20872at2759"/>
<comment type="caution">
    <text evidence="1">The sequence shown here is derived from an EMBL/GenBank/DDBJ whole genome shotgun (WGS) entry which is preliminary data.</text>
</comment>
<sequence>MASKEREILAACTSGQMCALEKIFKELNMGPDHPKTPYSIDKNIPDDQRPVSVEDMLMAAIEGKQVETITFLCKTFPDSHFYGAPMRAAIQTGDVQVLREVCKQDPSVASQEMGDDETVNALGYAASRPNGDGLIKVLLDSGANPNEPPPFPMPSCWNVSAAVVGGLPTSTFEQFFDAGFSCNDPHVARLAVEKKRPDVLEVLFARGKNIPGAYFPPKEDLIKAANETNNSEIVANINQLYAEHQAKPKKGLLTNLMDKFRS</sequence>